<accession>A0A077NC99</accession>
<gene>
    <name evidence="1" type="ORF">XBP1_1380012</name>
</gene>
<dbReference type="Pfam" id="PF19759">
    <property type="entry name" value="DUF6246"/>
    <property type="match status" value="1"/>
</dbReference>
<evidence type="ECO:0000313" key="1">
    <source>
        <dbReference type="EMBL" id="CDG95580.1"/>
    </source>
</evidence>
<dbReference type="EMBL" id="CBSW010000044">
    <property type="protein sequence ID" value="CDG95580.1"/>
    <property type="molecule type" value="Genomic_DNA"/>
</dbReference>
<reference evidence="1" key="1">
    <citation type="submission" date="2013-07" db="EMBL/GenBank/DDBJ databases">
        <title>Sub-species coevolution in mutualistic symbiosis.</title>
        <authorList>
            <person name="Murfin K."/>
            <person name="Klassen J."/>
            <person name="Lee M."/>
            <person name="Forst S."/>
            <person name="Stock P."/>
            <person name="Goodrich-Blair H."/>
        </authorList>
    </citation>
    <scope>NUCLEOTIDE SEQUENCE [LARGE SCALE GENOMIC DNA]</scope>
    <source>
        <strain evidence="1">Puntauvense</strain>
    </source>
</reference>
<dbReference type="Proteomes" id="UP000028511">
    <property type="component" value="Unassembled WGS sequence"/>
</dbReference>
<organism evidence="1">
    <name type="scientific">Xenorhabdus bovienii str. puntauvense</name>
    <dbReference type="NCBI Taxonomy" id="1398201"/>
    <lineage>
        <taxon>Bacteria</taxon>
        <taxon>Pseudomonadati</taxon>
        <taxon>Pseudomonadota</taxon>
        <taxon>Gammaproteobacteria</taxon>
        <taxon>Enterobacterales</taxon>
        <taxon>Morganellaceae</taxon>
        <taxon>Xenorhabdus</taxon>
    </lineage>
</organism>
<proteinExistence type="predicted"/>
<sequence length="229" mass="25941">MTPIFEIGEMVIATDKVDFLFRPSFSAMTRIGTPQQIVGAYTLLNGAETQELINRAVMAYGSLPDWLIKLIRKPVFGRNILSTAMMVIQACCEDDAEELIGEWKPGRRGVVYRPGKMSINDIIVLATEMITHGVIGKVKIRKLQRNEGTEEYSGQFVAIEYINAARAHFGMSREEAEQLTMTEFQMMLKAKFPDDKGFTREEYDAVIDADDKRTNELMSGKRRLVSMKK</sequence>
<dbReference type="AlphaFoldDB" id="A0A077NC99"/>
<comment type="caution">
    <text evidence="1">The sequence shown here is derived from an EMBL/GenBank/DDBJ whole genome shotgun (WGS) entry which is preliminary data.</text>
</comment>
<protein>
    <submittedName>
        <fullName evidence="1">Putative Gp17</fullName>
    </submittedName>
</protein>
<name>A0A077NC99_XENBV</name>
<dbReference type="RefSeq" id="WP_038215242.1">
    <property type="nucleotide sequence ID" value="NZ_CAWLWN010000126.1"/>
</dbReference>
<dbReference type="HOGENOM" id="CLU_104106_0_0_6"/>
<dbReference type="InterPro" id="IPR046213">
    <property type="entry name" value="DUF6246"/>
</dbReference>